<accession>L7FD94</accession>
<sequence length="124" mass="13052">MTRLITTAVVLAATFVGSGAVSAPVEAAPAQRSVAVPASTPCSTWWEVTGKKVAVRRPSWNEGPVATPSSPVHHYLRKGDRVVSCIVAIARTQSGPAYRKCGRDGSAWRVVQGGQVPATCLKRV</sequence>
<organism evidence="2 3">
    <name type="scientific">Streptomyces turgidiscabies (strain Car8)</name>
    <dbReference type="NCBI Taxonomy" id="698760"/>
    <lineage>
        <taxon>Bacteria</taxon>
        <taxon>Bacillati</taxon>
        <taxon>Actinomycetota</taxon>
        <taxon>Actinomycetes</taxon>
        <taxon>Kitasatosporales</taxon>
        <taxon>Streptomycetaceae</taxon>
        <taxon>Streptomyces</taxon>
    </lineage>
</organism>
<proteinExistence type="predicted"/>
<evidence type="ECO:0000313" key="3">
    <source>
        <dbReference type="Proteomes" id="UP000010931"/>
    </source>
</evidence>
<reference evidence="2 3" key="1">
    <citation type="journal article" date="2011" name="Plasmid">
        <title>Streptomyces turgidiscabies Car8 contains a modular pathogenicity island that shares virulence genes with other actinobacterial plant pathogens.</title>
        <authorList>
            <person name="Huguet-Tapia J.C."/>
            <person name="Badger J.H."/>
            <person name="Loria R."/>
            <person name="Pettis G.S."/>
        </authorList>
    </citation>
    <scope>NUCLEOTIDE SEQUENCE [LARGE SCALE GENOMIC DNA]</scope>
    <source>
        <strain evidence="2 3">Car8</strain>
    </source>
</reference>
<gene>
    <name evidence="2" type="ORF">STRTUCAR8_00025</name>
</gene>
<name>L7FD94_STRT8</name>
<dbReference type="Proteomes" id="UP000010931">
    <property type="component" value="Unassembled WGS sequence"/>
</dbReference>
<feature type="chain" id="PRO_5039440208" description="Secreted protein" evidence="1">
    <location>
        <begin position="24"/>
        <end position="124"/>
    </location>
</feature>
<keyword evidence="1" id="KW-0732">Signal</keyword>
<evidence type="ECO:0008006" key="4">
    <source>
        <dbReference type="Google" id="ProtNLM"/>
    </source>
</evidence>
<keyword evidence="3" id="KW-1185">Reference proteome</keyword>
<evidence type="ECO:0000256" key="1">
    <source>
        <dbReference type="SAM" id="SignalP"/>
    </source>
</evidence>
<dbReference type="EMBL" id="AEJB01000140">
    <property type="protein sequence ID" value="ELP69513.1"/>
    <property type="molecule type" value="Genomic_DNA"/>
</dbReference>
<dbReference type="AlphaFoldDB" id="L7FD94"/>
<protein>
    <recommendedName>
        <fullName evidence="4">Secreted protein</fullName>
    </recommendedName>
</protein>
<feature type="signal peptide" evidence="1">
    <location>
        <begin position="1"/>
        <end position="23"/>
    </location>
</feature>
<evidence type="ECO:0000313" key="2">
    <source>
        <dbReference type="EMBL" id="ELP69513.1"/>
    </source>
</evidence>
<comment type="caution">
    <text evidence="2">The sequence shown here is derived from an EMBL/GenBank/DDBJ whole genome shotgun (WGS) entry which is preliminary data.</text>
</comment>
<dbReference type="PATRIC" id="fig|698760.3.peg.1812"/>